<dbReference type="InterPro" id="IPR001750">
    <property type="entry name" value="ND/Mrp_TM"/>
</dbReference>
<feature type="transmembrane region" description="Helical" evidence="7">
    <location>
        <begin position="224"/>
        <end position="240"/>
    </location>
</feature>
<feature type="transmembrane region" description="Helical" evidence="7">
    <location>
        <begin position="146"/>
        <end position="165"/>
    </location>
</feature>
<dbReference type="NCBIfam" id="NF005141">
    <property type="entry name" value="PRK06590.1"/>
    <property type="match status" value="1"/>
</dbReference>
<evidence type="ECO:0000256" key="4">
    <source>
        <dbReference type="ARBA" id="ARBA00023136"/>
    </source>
</evidence>
<dbReference type="Gene3D" id="1.20.5.2700">
    <property type="match status" value="1"/>
</dbReference>
<accession>A0A109XWC2</accession>
<dbReference type="PANTHER" id="PTHR42829">
    <property type="entry name" value="NADH-UBIQUINONE OXIDOREDUCTASE CHAIN 5"/>
    <property type="match status" value="1"/>
</dbReference>
<feature type="transmembrane region" description="Helical" evidence="7">
    <location>
        <begin position="42"/>
        <end position="62"/>
    </location>
</feature>
<protein>
    <submittedName>
        <fullName evidence="10">NADH-quinone oxidoreductase subunit L</fullName>
    </submittedName>
</protein>
<feature type="transmembrane region" description="Helical" evidence="7">
    <location>
        <begin position="291"/>
        <end position="312"/>
    </location>
</feature>
<evidence type="ECO:0000256" key="2">
    <source>
        <dbReference type="ARBA" id="ARBA00022692"/>
    </source>
</evidence>
<feature type="transmembrane region" description="Helical" evidence="7">
    <location>
        <begin position="657"/>
        <end position="678"/>
    </location>
</feature>
<evidence type="ECO:0000313" key="11">
    <source>
        <dbReference type="Proteomes" id="UP000060602"/>
    </source>
</evidence>
<feature type="domain" description="NADH:quinone oxidoreductase/Mrp antiporter transmembrane" evidence="8">
    <location>
        <begin position="140"/>
        <end position="434"/>
    </location>
</feature>
<dbReference type="InterPro" id="IPR001516">
    <property type="entry name" value="Proton_antipo_N"/>
</dbReference>
<keyword evidence="2 5" id="KW-0812">Transmembrane</keyword>
<evidence type="ECO:0000259" key="8">
    <source>
        <dbReference type="Pfam" id="PF00361"/>
    </source>
</evidence>
<dbReference type="GO" id="GO:0008137">
    <property type="term" value="F:NADH dehydrogenase (ubiquinone) activity"/>
    <property type="evidence" value="ECO:0007669"/>
    <property type="project" value="InterPro"/>
</dbReference>
<dbReference type="AlphaFoldDB" id="A0A109XWC2"/>
<dbReference type="InterPro" id="IPR018393">
    <property type="entry name" value="NADHpl_OxRdtase_5_subgr"/>
</dbReference>
<feature type="transmembrane region" description="Helical" evidence="7">
    <location>
        <begin position="495"/>
        <end position="516"/>
    </location>
</feature>
<dbReference type="PRINTS" id="PR01434">
    <property type="entry name" value="NADHDHGNASE5"/>
</dbReference>
<dbReference type="GO" id="GO:0016020">
    <property type="term" value="C:membrane"/>
    <property type="evidence" value="ECO:0007669"/>
    <property type="project" value="UniProtKB-SubCell"/>
</dbReference>
<evidence type="ECO:0000256" key="5">
    <source>
        <dbReference type="RuleBase" id="RU000320"/>
    </source>
</evidence>
<dbReference type="Pfam" id="PF00361">
    <property type="entry name" value="Proton_antipo_M"/>
    <property type="match status" value="1"/>
</dbReference>
<dbReference type="GO" id="GO:0012505">
    <property type="term" value="C:endomembrane system"/>
    <property type="evidence" value="ECO:0007669"/>
    <property type="project" value="UniProtKB-SubCell"/>
</dbReference>
<dbReference type="PANTHER" id="PTHR42829:SF2">
    <property type="entry name" value="NADH-UBIQUINONE OXIDOREDUCTASE CHAIN 5"/>
    <property type="match status" value="1"/>
</dbReference>
<feature type="domain" description="NADH-Ubiquinone oxidoreductase (complex I) chain 5 N-terminal" evidence="9">
    <location>
        <begin position="74"/>
        <end position="124"/>
    </location>
</feature>
<evidence type="ECO:0000256" key="6">
    <source>
        <dbReference type="SAM" id="MobiDB-lite"/>
    </source>
</evidence>
<dbReference type="InterPro" id="IPR003945">
    <property type="entry name" value="NU5C-like"/>
</dbReference>
<name>A0A109XWC2_ALCXX</name>
<dbReference type="GO" id="GO:0003954">
    <property type="term" value="F:NADH dehydrogenase activity"/>
    <property type="evidence" value="ECO:0007669"/>
    <property type="project" value="TreeGrafter"/>
</dbReference>
<sequence length="680" mass="74308">MSSSPNLYLLIALAPLAGAILAGLFGTGFLGRPIGRRASHVITILGVLISAIGSVVVLGDVLNGLRFDGAVYTWSLIGQTKLEIGFLIDPLSAMMMVVVTSVSLMVHIYTIGYMADDPGYQRFFSYISLFTFSMLMLVMSNNMVQLFFGWEAVGLVSYLLIGFWYTRPTAIFANMKAFLINRVGDFGFVLGIGLLFAYAGTMHYGEVFAQADKLSKLTLPGSDWMLLTVACICLFIGAMGKSAQVPLHAWLPDSMEGPTPISALIHAATMVTAGIFMVARFSPLFELSDTALSFIIVIGAIGALFLGILGIIQNDIKRVVAYSTLSQLGYMTVALGASAYSVAIFHLMTHAFFKALLFLGAGSVIIGMHHDQDIRNMGGLRKYMPITWITFLLGTLALVGTPFFSGFYSKEHIIEAAGAAHVWGASFAYYATLIGVFVTSLYSFRVYFLVFHGKERFDTSDHGHGHGHDAHGHDDHGHDDHGHGHHGGKPHESPWVVTLPLILLAIPSVLIGAWAVDPMLFGKFFNGVITVLPQHPAMHELHEEWHGWVAFGLHAFQTLPFWLVVAGAVIAWYCYLINPKVPAAIKSSLSGVNKVLENKYYVDWVNEQIIARGLRCLGRGLWQTGDRGIIDGFLINGSARVVGWVSAISRHLQSGFIYHYAFAMIIGIMALVTFFVLIPQ</sequence>
<evidence type="ECO:0000256" key="1">
    <source>
        <dbReference type="ARBA" id="ARBA00004127"/>
    </source>
</evidence>
<comment type="subcellular location">
    <subcellularLocation>
        <location evidence="1">Endomembrane system</location>
        <topology evidence="1">Multi-pass membrane protein</topology>
    </subcellularLocation>
    <subcellularLocation>
        <location evidence="5">Membrane</location>
        <topology evidence="5">Multi-pass membrane protein</topology>
    </subcellularLocation>
</comment>
<feature type="transmembrane region" description="Helical" evidence="7">
    <location>
        <begin position="351"/>
        <end position="368"/>
    </location>
</feature>
<feature type="transmembrane region" description="Helical" evidence="7">
    <location>
        <begin position="388"/>
        <end position="408"/>
    </location>
</feature>
<evidence type="ECO:0000256" key="7">
    <source>
        <dbReference type="SAM" id="Phobius"/>
    </source>
</evidence>
<feature type="transmembrane region" description="Helical" evidence="7">
    <location>
        <begin position="261"/>
        <end position="279"/>
    </location>
</feature>
<evidence type="ECO:0000313" key="10">
    <source>
        <dbReference type="EMBL" id="AMG36755.1"/>
    </source>
</evidence>
<feature type="transmembrane region" description="Helical" evidence="7">
    <location>
        <begin position="91"/>
        <end position="111"/>
    </location>
</feature>
<feature type="transmembrane region" description="Helical" evidence="7">
    <location>
        <begin position="6"/>
        <end position="30"/>
    </location>
</feature>
<dbReference type="GO" id="GO:0042773">
    <property type="term" value="P:ATP synthesis coupled electron transport"/>
    <property type="evidence" value="ECO:0007669"/>
    <property type="project" value="InterPro"/>
</dbReference>
<evidence type="ECO:0000256" key="3">
    <source>
        <dbReference type="ARBA" id="ARBA00022989"/>
    </source>
</evidence>
<keyword evidence="4 7" id="KW-0472">Membrane</keyword>
<feature type="region of interest" description="Disordered" evidence="6">
    <location>
        <begin position="462"/>
        <end position="490"/>
    </location>
</feature>
<feature type="transmembrane region" description="Helical" evidence="7">
    <location>
        <begin position="559"/>
        <end position="577"/>
    </location>
</feature>
<dbReference type="PRINTS" id="PR01435">
    <property type="entry name" value="NPOXDRDTASE5"/>
</dbReference>
<dbReference type="Proteomes" id="UP000060602">
    <property type="component" value="Chromosome"/>
</dbReference>
<feature type="transmembrane region" description="Helical" evidence="7">
    <location>
        <begin position="319"/>
        <end position="345"/>
    </location>
</feature>
<feature type="compositionally biased region" description="Basic and acidic residues" evidence="6">
    <location>
        <begin position="462"/>
        <end position="482"/>
    </location>
</feature>
<organism evidence="10 11">
    <name type="scientific">Alcaligenes xylosoxydans xylosoxydans</name>
    <name type="common">Achromobacter xylosoxidans</name>
    <dbReference type="NCBI Taxonomy" id="85698"/>
    <lineage>
        <taxon>Bacteria</taxon>
        <taxon>Pseudomonadati</taxon>
        <taxon>Pseudomonadota</taxon>
        <taxon>Betaproteobacteria</taxon>
        <taxon>Burkholderiales</taxon>
        <taxon>Alcaligenaceae</taxon>
        <taxon>Achromobacter</taxon>
    </lineage>
</organism>
<feature type="transmembrane region" description="Helical" evidence="7">
    <location>
        <begin position="123"/>
        <end position="140"/>
    </location>
</feature>
<dbReference type="RefSeq" id="WP_006393410.1">
    <property type="nucleotide sequence ID" value="NZ_CP014060.2"/>
</dbReference>
<feature type="transmembrane region" description="Helical" evidence="7">
    <location>
        <begin position="186"/>
        <end position="204"/>
    </location>
</feature>
<evidence type="ECO:0000259" key="9">
    <source>
        <dbReference type="Pfam" id="PF00662"/>
    </source>
</evidence>
<feature type="transmembrane region" description="Helical" evidence="7">
    <location>
        <begin position="428"/>
        <end position="450"/>
    </location>
</feature>
<dbReference type="EMBL" id="CP014060">
    <property type="protein sequence ID" value="AMG36755.1"/>
    <property type="molecule type" value="Genomic_DNA"/>
</dbReference>
<dbReference type="GO" id="GO:0015990">
    <property type="term" value="P:electron transport coupled proton transport"/>
    <property type="evidence" value="ECO:0007669"/>
    <property type="project" value="TreeGrafter"/>
</dbReference>
<dbReference type="NCBIfam" id="TIGR01974">
    <property type="entry name" value="NDH_I_L"/>
    <property type="match status" value="1"/>
</dbReference>
<gene>
    <name evidence="10" type="ORF">AL504_12400</name>
</gene>
<reference evidence="11" key="1">
    <citation type="submission" date="2015-12" db="EMBL/GenBank/DDBJ databases">
        <title>FDA dAtabase for Regulatory Grade micrObial Sequences (FDA-ARGOS): Supporting development and validation of Infectious Disease Dx tests.</title>
        <authorList>
            <person name="Case J."/>
            <person name="Tallon L."/>
            <person name="Sadzewicz L."/>
            <person name="Sengamalay N."/>
            <person name="Ott S."/>
            <person name="Godinez A."/>
            <person name="Nagaraj S."/>
            <person name="Nadendla S."/>
            <person name="Sichtig H."/>
        </authorList>
    </citation>
    <scope>NUCLEOTIDE SEQUENCE [LARGE SCALE GENOMIC DNA]</scope>
    <source>
        <strain evidence="11">FDAARGOS_147</strain>
    </source>
</reference>
<dbReference type="Pfam" id="PF00662">
    <property type="entry name" value="Proton_antipo_N"/>
    <property type="match status" value="1"/>
</dbReference>
<proteinExistence type="predicted"/>
<dbReference type="GeneID" id="92896181"/>
<keyword evidence="3 7" id="KW-1133">Transmembrane helix</keyword>